<evidence type="ECO:0000256" key="4">
    <source>
        <dbReference type="SAM" id="SignalP"/>
    </source>
</evidence>
<accession>A0A538U1G1</accession>
<dbReference type="PROSITE" id="PS51257">
    <property type="entry name" value="PROKAR_LIPOPROTEIN"/>
    <property type="match status" value="1"/>
</dbReference>
<dbReference type="InterPro" id="IPR006059">
    <property type="entry name" value="SBP"/>
</dbReference>
<dbReference type="SUPFAM" id="SSF53850">
    <property type="entry name" value="Periplasmic binding protein-like II"/>
    <property type="match status" value="1"/>
</dbReference>
<dbReference type="EMBL" id="VBPA01000281">
    <property type="protein sequence ID" value="TMQ69641.1"/>
    <property type="molecule type" value="Genomic_DNA"/>
</dbReference>
<dbReference type="Gene3D" id="3.40.190.10">
    <property type="entry name" value="Periplasmic binding protein-like II"/>
    <property type="match status" value="2"/>
</dbReference>
<dbReference type="Pfam" id="PF01547">
    <property type="entry name" value="SBP_bac_1"/>
    <property type="match status" value="1"/>
</dbReference>
<dbReference type="AlphaFoldDB" id="A0A538U1G1"/>
<keyword evidence="3 4" id="KW-0732">Signal</keyword>
<evidence type="ECO:0000256" key="1">
    <source>
        <dbReference type="ARBA" id="ARBA00008520"/>
    </source>
</evidence>
<feature type="chain" id="PRO_5022023098" evidence="4">
    <location>
        <begin position="34"/>
        <end position="439"/>
    </location>
</feature>
<evidence type="ECO:0000313" key="5">
    <source>
        <dbReference type="EMBL" id="TMQ69641.1"/>
    </source>
</evidence>
<reference evidence="5 6" key="1">
    <citation type="journal article" date="2019" name="Nat. Microbiol.">
        <title>Mediterranean grassland soil C-N compound turnover is dependent on rainfall and depth, and is mediated by genomically divergent microorganisms.</title>
        <authorList>
            <person name="Diamond S."/>
            <person name="Andeer P.F."/>
            <person name="Li Z."/>
            <person name="Crits-Christoph A."/>
            <person name="Burstein D."/>
            <person name="Anantharaman K."/>
            <person name="Lane K.R."/>
            <person name="Thomas B.C."/>
            <person name="Pan C."/>
            <person name="Northen T.R."/>
            <person name="Banfield J.F."/>
        </authorList>
    </citation>
    <scope>NUCLEOTIDE SEQUENCE [LARGE SCALE GENOMIC DNA]</scope>
    <source>
        <strain evidence="5">WS_10</strain>
    </source>
</reference>
<proteinExistence type="inferred from homology"/>
<comment type="similarity">
    <text evidence="1">Belongs to the bacterial solute-binding protein 1 family.</text>
</comment>
<protein>
    <submittedName>
        <fullName evidence="5">Extracellular solute-binding protein</fullName>
    </submittedName>
</protein>
<comment type="caution">
    <text evidence="5">The sequence shown here is derived from an EMBL/GenBank/DDBJ whole genome shotgun (WGS) entry which is preliminary data.</text>
</comment>
<feature type="signal peptide" evidence="4">
    <location>
        <begin position="1"/>
        <end position="33"/>
    </location>
</feature>
<gene>
    <name evidence="5" type="ORF">E6K80_11020</name>
</gene>
<name>A0A538U1G1_UNCEI</name>
<dbReference type="CDD" id="cd14747">
    <property type="entry name" value="PBP2_MalE"/>
    <property type="match status" value="1"/>
</dbReference>
<keyword evidence="2" id="KW-0813">Transport</keyword>
<evidence type="ECO:0000256" key="2">
    <source>
        <dbReference type="ARBA" id="ARBA00022448"/>
    </source>
</evidence>
<evidence type="ECO:0000313" key="6">
    <source>
        <dbReference type="Proteomes" id="UP000319836"/>
    </source>
</evidence>
<dbReference type="Proteomes" id="UP000319836">
    <property type="component" value="Unassembled WGS sequence"/>
</dbReference>
<dbReference type="PANTHER" id="PTHR43649:SF34">
    <property type="entry name" value="ABC TRANSPORTER PERIPLASMIC-BINDING PROTEIN YCJN-RELATED"/>
    <property type="match status" value="1"/>
</dbReference>
<dbReference type="PANTHER" id="PTHR43649">
    <property type="entry name" value="ARABINOSE-BINDING PROTEIN-RELATED"/>
    <property type="match status" value="1"/>
</dbReference>
<sequence>MRRSAPPRPHRPLPLPPLALCLLLASCQPAARATTIRFWAMGREGEVVQELVRDFEREHPSVRVEVQQIPWSAAHEKLLTSDVGHSTPDVAQLGNTWIAEFVALKALAPLQPWIEHTSEVRANAFYPGIWATNVVDGAPYGIPWYVDTRLVFYRKDLLRAAGYDSIPQSWEGWRAAMRALKRRMGPKRYPIFLPVNEWTQPMIFGLQAGSPILGDHATRGDFGGPQFRRAFDFYVSLFREGLAPPVSNTEIANTYQEFERGYIAMWITGPWNLGEFRRRLPESAQGIWATAPLPGPAGPASGLSMAGGSSLVMFKSSKHPGEAWELIEYLSEPEQQARFYRLCGSLPARTEAWRDSAIANDPMLRAFQVQLERVAPWPMVPEWEQIATRLEELAERGVRGGAPPDSVLTELDRDVDRILEKRRWLLTRRVGAGAVRSGG</sequence>
<dbReference type="InterPro" id="IPR050490">
    <property type="entry name" value="Bact_solute-bd_prot1"/>
</dbReference>
<evidence type="ECO:0000256" key="3">
    <source>
        <dbReference type="ARBA" id="ARBA00022729"/>
    </source>
</evidence>
<organism evidence="5 6">
    <name type="scientific">Eiseniibacteriota bacterium</name>
    <dbReference type="NCBI Taxonomy" id="2212470"/>
    <lineage>
        <taxon>Bacteria</taxon>
        <taxon>Candidatus Eiseniibacteriota</taxon>
    </lineage>
</organism>